<name>A0A1G9QK70_9SPHI</name>
<dbReference type="RefSeq" id="WP_090701967.1">
    <property type="nucleotide sequence ID" value="NZ_FNHH01000006.1"/>
</dbReference>
<protein>
    <submittedName>
        <fullName evidence="1">Four helix bundle suffix domain-containing protein</fullName>
    </submittedName>
</protein>
<reference evidence="2" key="1">
    <citation type="submission" date="2016-10" db="EMBL/GenBank/DDBJ databases">
        <authorList>
            <person name="Varghese N."/>
            <person name="Submissions S."/>
        </authorList>
    </citation>
    <scope>NUCLEOTIDE SEQUENCE [LARGE SCALE GENOMIC DNA]</scope>
    <source>
        <strain evidence="2">DSM 24536</strain>
    </source>
</reference>
<dbReference type="InterPro" id="IPR026354">
    <property type="entry name" value="4helix_suffix_dom"/>
</dbReference>
<keyword evidence="2" id="KW-1185">Reference proteome</keyword>
<dbReference type="Gene3D" id="1.20.1440.60">
    <property type="entry name" value="23S rRNA-intervening sequence"/>
    <property type="match status" value="1"/>
</dbReference>
<dbReference type="NCBIfam" id="TIGR04258">
    <property type="entry name" value="4helix_suffix"/>
    <property type="match status" value="1"/>
</dbReference>
<dbReference type="SUPFAM" id="SSF158446">
    <property type="entry name" value="IVS-encoded protein-like"/>
    <property type="match status" value="1"/>
</dbReference>
<evidence type="ECO:0000313" key="2">
    <source>
        <dbReference type="Proteomes" id="UP000199226"/>
    </source>
</evidence>
<gene>
    <name evidence="1" type="ORF">SAMN05421813_10680</name>
</gene>
<dbReference type="Proteomes" id="UP000199226">
    <property type="component" value="Unassembled WGS sequence"/>
</dbReference>
<dbReference type="EMBL" id="FNHH01000006">
    <property type="protein sequence ID" value="SDM11422.1"/>
    <property type="molecule type" value="Genomic_DNA"/>
</dbReference>
<dbReference type="InterPro" id="IPR036583">
    <property type="entry name" value="23S_rRNA_IVS_sf"/>
</dbReference>
<dbReference type="OrthoDB" id="9796189at2"/>
<sequence length="197" mass="23159">MEAEDNNKEGFIPKHGGYRNLITYQKSEIIYDGTIYFTKRFFTRYDRTIDQMVQAARSGKQNIVEASMASGTSKEMEIKLTNVARASLEELRIDYEDFLRSNKYEIWNKEHKYVARLRELNKIPNPNYETFKKGIENESPEICANVMIGLIRLVSYLLYNQIKSLEQSFLKEGGLRERMTKARLELRNKDKKDKLGH</sequence>
<organism evidence="1 2">
    <name type="scientific">Daejeonella rubra</name>
    <dbReference type="NCBI Taxonomy" id="990371"/>
    <lineage>
        <taxon>Bacteria</taxon>
        <taxon>Pseudomonadati</taxon>
        <taxon>Bacteroidota</taxon>
        <taxon>Sphingobacteriia</taxon>
        <taxon>Sphingobacteriales</taxon>
        <taxon>Sphingobacteriaceae</taxon>
        <taxon>Daejeonella</taxon>
    </lineage>
</organism>
<dbReference type="NCBIfam" id="TIGR02436">
    <property type="entry name" value="four helix bundle protein"/>
    <property type="match status" value="1"/>
</dbReference>
<proteinExistence type="predicted"/>
<accession>A0A1G9QK70</accession>
<dbReference type="STRING" id="990371.SAMN05421813_10680"/>
<evidence type="ECO:0000313" key="1">
    <source>
        <dbReference type="EMBL" id="SDM11422.1"/>
    </source>
</evidence>
<dbReference type="InterPro" id="IPR012657">
    <property type="entry name" value="23S_rRNA-intervening_sequence"/>
</dbReference>
<dbReference type="AlphaFoldDB" id="A0A1G9QK70"/>